<comment type="caution">
    <text evidence="3">The sequence shown here is derived from an EMBL/GenBank/DDBJ whole genome shotgun (WGS) entry which is preliminary data.</text>
</comment>
<sequence length="214" mass="24667">LALPDFNKPFFLSTDASEYCYGAVLEQQHDDREYGNLSLVENVLYRTLKNKDGSNVNQFVLPKQIQDKVIKHMHETIYNGHLGRKKTIDKITSRFYRLNFQTVVKKIIRECEVCQKVKNTFSNKNDEFIYLKPSYVNELISTDFAGPFKETKRGNKYFQIIIDHCSKVAKFCATKNTQTETAADNVVDIWCCTDGIPDGILSDQGTQFQIKLLD</sequence>
<dbReference type="PANTHER" id="PTHR37984:SF5">
    <property type="entry name" value="PROTEIN NYNRIN-LIKE"/>
    <property type="match status" value="1"/>
</dbReference>
<dbReference type="SUPFAM" id="SSF53098">
    <property type="entry name" value="Ribonuclease H-like"/>
    <property type="match status" value="1"/>
</dbReference>
<reference evidence="3" key="1">
    <citation type="submission" date="2021-02" db="EMBL/GenBank/DDBJ databases">
        <authorList>
            <person name="Nowell W R."/>
        </authorList>
    </citation>
    <scope>NUCLEOTIDE SEQUENCE</scope>
    <source>
        <strain evidence="3">Ploen Becks lab</strain>
    </source>
</reference>
<dbReference type="GO" id="GO:0015074">
    <property type="term" value="P:DNA integration"/>
    <property type="evidence" value="ECO:0007669"/>
    <property type="project" value="InterPro"/>
</dbReference>
<dbReference type="PANTHER" id="PTHR37984">
    <property type="entry name" value="PROTEIN CBG26694"/>
    <property type="match status" value="1"/>
</dbReference>
<keyword evidence="4" id="KW-1185">Reference proteome</keyword>
<feature type="domain" description="Integrase catalytic" evidence="2">
    <location>
        <begin position="129"/>
        <end position="214"/>
    </location>
</feature>
<gene>
    <name evidence="3" type="ORF">OXX778_LOCUS16842</name>
</gene>
<dbReference type="InterPro" id="IPR041577">
    <property type="entry name" value="RT_RNaseH_2"/>
</dbReference>
<protein>
    <recommendedName>
        <fullName evidence="2">Integrase catalytic domain-containing protein</fullName>
    </recommendedName>
</protein>
<dbReference type="PROSITE" id="PS50994">
    <property type="entry name" value="INTEGRASE"/>
    <property type="match status" value="1"/>
</dbReference>
<dbReference type="EMBL" id="CAJNOC010004112">
    <property type="protein sequence ID" value="CAF1009956.1"/>
    <property type="molecule type" value="Genomic_DNA"/>
</dbReference>
<dbReference type="Gene3D" id="3.30.420.10">
    <property type="entry name" value="Ribonuclease H-like superfamily/Ribonuclease H"/>
    <property type="match status" value="1"/>
</dbReference>
<dbReference type="FunFam" id="1.10.340.70:FF:000001">
    <property type="entry name" value="Retrovirus-related Pol polyprotein from transposon gypsy-like Protein"/>
    <property type="match status" value="1"/>
</dbReference>
<evidence type="ECO:0000259" key="2">
    <source>
        <dbReference type="PROSITE" id="PS50994"/>
    </source>
</evidence>
<dbReference type="Pfam" id="PF17919">
    <property type="entry name" value="RT_RNaseH_2"/>
    <property type="match status" value="1"/>
</dbReference>
<evidence type="ECO:0000313" key="3">
    <source>
        <dbReference type="EMBL" id="CAF1009956.1"/>
    </source>
</evidence>
<dbReference type="Proteomes" id="UP000663879">
    <property type="component" value="Unassembled WGS sequence"/>
</dbReference>
<dbReference type="InterPro" id="IPR050951">
    <property type="entry name" value="Retrovirus_Pol_polyprotein"/>
</dbReference>
<organism evidence="3 4">
    <name type="scientific">Brachionus calyciflorus</name>
    <dbReference type="NCBI Taxonomy" id="104777"/>
    <lineage>
        <taxon>Eukaryota</taxon>
        <taxon>Metazoa</taxon>
        <taxon>Spiralia</taxon>
        <taxon>Gnathifera</taxon>
        <taxon>Rotifera</taxon>
        <taxon>Eurotatoria</taxon>
        <taxon>Monogononta</taxon>
        <taxon>Pseudotrocha</taxon>
        <taxon>Ploima</taxon>
        <taxon>Brachionidae</taxon>
        <taxon>Brachionus</taxon>
    </lineage>
</organism>
<dbReference type="GO" id="GO:0003676">
    <property type="term" value="F:nucleic acid binding"/>
    <property type="evidence" value="ECO:0007669"/>
    <property type="project" value="InterPro"/>
</dbReference>
<feature type="non-terminal residue" evidence="3">
    <location>
        <position position="1"/>
    </location>
</feature>
<dbReference type="Pfam" id="PF17921">
    <property type="entry name" value="Integrase_H2C2"/>
    <property type="match status" value="1"/>
</dbReference>
<dbReference type="AlphaFoldDB" id="A0A814HIP6"/>
<dbReference type="InterPro" id="IPR001584">
    <property type="entry name" value="Integrase_cat-core"/>
</dbReference>
<name>A0A814HIP6_9BILA</name>
<evidence type="ECO:0000256" key="1">
    <source>
        <dbReference type="ARBA" id="ARBA00023268"/>
    </source>
</evidence>
<dbReference type="InterPro" id="IPR036397">
    <property type="entry name" value="RNaseH_sf"/>
</dbReference>
<keyword evidence="1" id="KW-0511">Multifunctional enzyme</keyword>
<proteinExistence type="predicted"/>
<dbReference type="InterPro" id="IPR012337">
    <property type="entry name" value="RNaseH-like_sf"/>
</dbReference>
<dbReference type="Gene3D" id="1.10.340.70">
    <property type="match status" value="1"/>
</dbReference>
<evidence type="ECO:0000313" key="4">
    <source>
        <dbReference type="Proteomes" id="UP000663879"/>
    </source>
</evidence>
<dbReference type="GO" id="GO:0003824">
    <property type="term" value="F:catalytic activity"/>
    <property type="evidence" value="ECO:0007669"/>
    <property type="project" value="UniProtKB-KW"/>
</dbReference>
<dbReference type="InterPro" id="IPR041588">
    <property type="entry name" value="Integrase_H2C2"/>
</dbReference>
<accession>A0A814HIP6</accession>
<dbReference type="OrthoDB" id="425619at2759"/>